<keyword evidence="1" id="KW-0812">Transmembrane</keyword>
<name>A0ABU5QJD5_9BACT</name>
<keyword evidence="1" id="KW-0472">Membrane</keyword>
<keyword evidence="3" id="KW-1185">Reference proteome</keyword>
<gene>
    <name evidence="2" type="ORF">VB264_05200</name>
</gene>
<reference evidence="2 3" key="1">
    <citation type="submission" date="2023-12" db="EMBL/GenBank/DDBJ databases">
        <title>Novel species of the genus Arcicella isolated from rivers.</title>
        <authorList>
            <person name="Lu H."/>
        </authorList>
    </citation>
    <scope>NUCLEOTIDE SEQUENCE [LARGE SCALE GENOMIC DNA]</scope>
    <source>
        <strain evidence="2 3">LMG 21963</strain>
    </source>
</reference>
<feature type="transmembrane region" description="Helical" evidence="1">
    <location>
        <begin position="31"/>
        <end position="60"/>
    </location>
</feature>
<keyword evidence="1" id="KW-1133">Transmembrane helix</keyword>
<protein>
    <submittedName>
        <fullName evidence="2">Uncharacterized protein</fullName>
    </submittedName>
</protein>
<evidence type="ECO:0000256" key="1">
    <source>
        <dbReference type="SAM" id="Phobius"/>
    </source>
</evidence>
<dbReference type="EMBL" id="JAYFUL010000006">
    <property type="protein sequence ID" value="MEA5257173.1"/>
    <property type="molecule type" value="Genomic_DNA"/>
</dbReference>
<evidence type="ECO:0000313" key="2">
    <source>
        <dbReference type="EMBL" id="MEA5257173.1"/>
    </source>
</evidence>
<comment type="caution">
    <text evidence="2">The sequence shown here is derived from an EMBL/GenBank/DDBJ whole genome shotgun (WGS) entry which is preliminary data.</text>
</comment>
<accession>A0ABU5QJD5</accession>
<organism evidence="2 3">
    <name type="scientific">Arcicella aquatica</name>
    <dbReference type="NCBI Taxonomy" id="217141"/>
    <lineage>
        <taxon>Bacteria</taxon>
        <taxon>Pseudomonadati</taxon>
        <taxon>Bacteroidota</taxon>
        <taxon>Cytophagia</taxon>
        <taxon>Cytophagales</taxon>
        <taxon>Flectobacillaceae</taxon>
        <taxon>Arcicella</taxon>
    </lineage>
</organism>
<dbReference type="RefSeq" id="WP_323247374.1">
    <property type="nucleotide sequence ID" value="NZ_JAYFUL010000006.1"/>
</dbReference>
<evidence type="ECO:0000313" key="3">
    <source>
        <dbReference type="Proteomes" id="UP001304671"/>
    </source>
</evidence>
<sequence>MFWQIVWLVLQLVILGVVSMGTRVQLNRGDISVLSAASTVIGTLVYCLLNDLILVFGGFFNCFF</sequence>
<proteinExistence type="predicted"/>
<dbReference type="Proteomes" id="UP001304671">
    <property type="component" value="Unassembled WGS sequence"/>
</dbReference>